<sequence>MAISIPPSFARFQQETMVNRLPPELLSELIKFTKNDDRWYHLPVSKIFNAFLSCVVDKMLLTILKNHDKKHGQTVHRVGSATDQIEQFALELLLRVGNLSRKVEELESAAEPEQQEEPGQEMSPTNIPSPDVDQMEEGEE</sequence>
<protein>
    <recommendedName>
        <fullName evidence="4">F-box domain-containing protein</fullName>
    </recommendedName>
</protein>
<dbReference type="AlphaFoldDB" id="A0ABD2J1C8"/>
<name>A0ABD2J1C8_9BILA</name>
<evidence type="ECO:0000313" key="3">
    <source>
        <dbReference type="Proteomes" id="UP001620626"/>
    </source>
</evidence>
<comment type="caution">
    <text evidence="2">The sequence shown here is derived from an EMBL/GenBank/DDBJ whole genome shotgun (WGS) entry which is preliminary data.</text>
</comment>
<evidence type="ECO:0000313" key="2">
    <source>
        <dbReference type="EMBL" id="KAL3085912.1"/>
    </source>
</evidence>
<proteinExistence type="predicted"/>
<dbReference type="EMBL" id="JBICBT010001051">
    <property type="protein sequence ID" value="KAL3085912.1"/>
    <property type="molecule type" value="Genomic_DNA"/>
</dbReference>
<gene>
    <name evidence="2" type="ORF">niasHT_034142</name>
</gene>
<dbReference type="Proteomes" id="UP001620626">
    <property type="component" value="Unassembled WGS sequence"/>
</dbReference>
<keyword evidence="3" id="KW-1185">Reference proteome</keyword>
<evidence type="ECO:0008006" key="4">
    <source>
        <dbReference type="Google" id="ProtNLM"/>
    </source>
</evidence>
<accession>A0ABD2J1C8</accession>
<feature type="region of interest" description="Disordered" evidence="1">
    <location>
        <begin position="104"/>
        <end position="140"/>
    </location>
</feature>
<organism evidence="2 3">
    <name type="scientific">Heterodera trifolii</name>
    <dbReference type="NCBI Taxonomy" id="157864"/>
    <lineage>
        <taxon>Eukaryota</taxon>
        <taxon>Metazoa</taxon>
        <taxon>Ecdysozoa</taxon>
        <taxon>Nematoda</taxon>
        <taxon>Chromadorea</taxon>
        <taxon>Rhabditida</taxon>
        <taxon>Tylenchina</taxon>
        <taxon>Tylenchomorpha</taxon>
        <taxon>Tylenchoidea</taxon>
        <taxon>Heteroderidae</taxon>
        <taxon>Heteroderinae</taxon>
        <taxon>Heterodera</taxon>
    </lineage>
</organism>
<reference evidence="2 3" key="1">
    <citation type="submission" date="2024-10" db="EMBL/GenBank/DDBJ databases">
        <authorList>
            <person name="Kim D."/>
        </authorList>
    </citation>
    <scope>NUCLEOTIDE SEQUENCE [LARGE SCALE GENOMIC DNA]</scope>
    <source>
        <strain evidence="2">BH-2024</strain>
    </source>
</reference>
<feature type="compositionally biased region" description="Acidic residues" evidence="1">
    <location>
        <begin position="106"/>
        <end position="119"/>
    </location>
</feature>
<evidence type="ECO:0000256" key="1">
    <source>
        <dbReference type="SAM" id="MobiDB-lite"/>
    </source>
</evidence>